<proteinExistence type="predicted"/>
<keyword evidence="1 2" id="KW-0193">Cuticle</keyword>
<accession>A0A034VSA5</accession>
<dbReference type="Proteomes" id="UP001652620">
    <property type="component" value="Chromosome 3"/>
</dbReference>
<evidence type="ECO:0000313" key="5">
    <source>
        <dbReference type="Proteomes" id="UP001652620"/>
    </source>
</evidence>
<dbReference type="GO" id="GO:0008010">
    <property type="term" value="F:structural constituent of chitin-based larval cuticle"/>
    <property type="evidence" value="ECO:0007669"/>
    <property type="project" value="TreeGrafter"/>
</dbReference>
<reference evidence="6" key="2">
    <citation type="submission" date="2025-04" db="UniProtKB">
        <authorList>
            <consortium name="RefSeq"/>
        </authorList>
    </citation>
    <scope>IDENTIFICATION</scope>
    <source>
        <strain evidence="6">Punador</strain>
    </source>
</reference>
<name>A0A034VSA5_BACDO</name>
<dbReference type="OrthoDB" id="6372059at2759"/>
<dbReference type="PRINTS" id="PR00947">
    <property type="entry name" value="CUTICLE"/>
</dbReference>
<dbReference type="GO" id="GO:0062129">
    <property type="term" value="C:chitin-based extracellular matrix"/>
    <property type="evidence" value="ECO:0007669"/>
    <property type="project" value="TreeGrafter"/>
</dbReference>
<evidence type="ECO:0000256" key="3">
    <source>
        <dbReference type="SAM" id="SignalP"/>
    </source>
</evidence>
<evidence type="ECO:0000256" key="1">
    <source>
        <dbReference type="ARBA" id="ARBA00022460"/>
    </source>
</evidence>
<dbReference type="Pfam" id="PF00379">
    <property type="entry name" value="Chitin_bind_4"/>
    <property type="match status" value="1"/>
</dbReference>
<gene>
    <name evidence="4" type="primary">LCP2A</name>
    <name evidence="6" type="synonym">LOC105233886</name>
</gene>
<dbReference type="PANTHER" id="PTHR10380">
    <property type="entry name" value="CUTICLE PROTEIN"/>
    <property type="match status" value="1"/>
</dbReference>
<protein>
    <submittedName>
        <fullName evidence="4 6">Cuticular protein 47Eg</fullName>
    </submittedName>
</protein>
<dbReference type="GeneID" id="105233886"/>
<dbReference type="PROSITE" id="PS51155">
    <property type="entry name" value="CHIT_BIND_RR_2"/>
    <property type="match status" value="1"/>
</dbReference>
<dbReference type="InterPro" id="IPR031311">
    <property type="entry name" value="CHIT_BIND_RR_consensus"/>
</dbReference>
<dbReference type="KEGG" id="bdr:105233886"/>
<feature type="signal peptide" evidence="3">
    <location>
        <begin position="1"/>
        <end position="16"/>
    </location>
</feature>
<organism evidence="4">
    <name type="scientific">Bactrocera dorsalis</name>
    <name type="common">Oriental fruit fly</name>
    <name type="synonym">Dacus dorsalis</name>
    <dbReference type="NCBI Taxonomy" id="27457"/>
    <lineage>
        <taxon>Eukaryota</taxon>
        <taxon>Metazoa</taxon>
        <taxon>Ecdysozoa</taxon>
        <taxon>Arthropoda</taxon>
        <taxon>Hexapoda</taxon>
        <taxon>Insecta</taxon>
        <taxon>Pterygota</taxon>
        <taxon>Neoptera</taxon>
        <taxon>Endopterygota</taxon>
        <taxon>Diptera</taxon>
        <taxon>Brachycera</taxon>
        <taxon>Muscomorpha</taxon>
        <taxon>Tephritoidea</taxon>
        <taxon>Tephritidae</taxon>
        <taxon>Bactrocera</taxon>
        <taxon>Bactrocera</taxon>
    </lineage>
</organism>
<reference evidence="4" key="1">
    <citation type="journal article" date="2014" name="BMC Genomics">
        <title>Characterizing the developmental transcriptome of the oriental fruit fly, Bactrocera dorsalis (Diptera: Tephritidae) through comparative genomic analysis with Drosophila melanogaster utilizing modENCODE datasets.</title>
        <authorList>
            <person name="Geib S.M."/>
            <person name="Calla B."/>
            <person name="Hall B."/>
            <person name="Hou S."/>
            <person name="Manoukis N.C."/>
        </authorList>
    </citation>
    <scope>NUCLEOTIDE SEQUENCE</scope>
    <source>
        <strain evidence="4">Punador</strain>
    </source>
</reference>
<keyword evidence="5" id="KW-1185">Reference proteome</keyword>
<dbReference type="InterPro" id="IPR000618">
    <property type="entry name" value="Insect_cuticle"/>
</dbReference>
<dbReference type="RefSeq" id="XP_011214358.1">
    <property type="nucleotide sequence ID" value="XM_011216056.3"/>
</dbReference>
<dbReference type="InterPro" id="IPR050468">
    <property type="entry name" value="Cuticle_Struct_Prot"/>
</dbReference>
<dbReference type="AlphaFoldDB" id="A0A034VSA5"/>
<evidence type="ECO:0000313" key="6">
    <source>
        <dbReference type="RefSeq" id="XP_011214358.1"/>
    </source>
</evidence>
<dbReference type="OMA" id="QAWKSPE"/>
<sequence>MKFFVVLACFLAVAYANEEADVLRLDSEVNPDGFKYAYEFSNSIKAEQEGTLSGDALVAKGQYSFTSPEGEAVAVQYVADENGYQVVSANPPLPTPPPIPEAILKAIAYIEAHPSKE</sequence>
<dbReference type="PROSITE" id="PS00233">
    <property type="entry name" value="CHIT_BIND_RR_1"/>
    <property type="match status" value="1"/>
</dbReference>
<dbReference type="PANTHER" id="PTHR10380:SF241">
    <property type="entry name" value="CUTICULAR PROTEIN 47EG-RELATED"/>
    <property type="match status" value="1"/>
</dbReference>
<feature type="chain" id="PRO_5044537860" evidence="3">
    <location>
        <begin position="17"/>
        <end position="117"/>
    </location>
</feature>
<dbReference type="EMBL" id="GAKP01012776">
    <property type="protein sequence ID" value="JAC46176.1"/>
    <property type="molecule type" value="Transcribed_RNA"/>
</dbReference>
<keyword evidence="3" id="KW-0732">Signal</keyword>
<evidence type="ECO:0000313" key="4">
    <source>
        <dbReference type="EMBL" id="JAC46176.1"/>
    </source>
</evidence>
<evidence type="ECO:0000256" key="2">
    <source>
        <dbReference type="PROSITE-ProRule" id="PRU00497"/>
    </source>
</evidence>